<evidence type="ECO:0000313" key="1">
    <source>
        <dbReference type="EMBL" id="RJE26474.1"/>
    </source>
</evidence>
<dbReference type="EMBL" id="MVGC01000021">
    <property type="protein sequence ID" value="RJE26474.1"/>
    <property type="molecule type" value="Genomic_DNA"/>
</dbReference>
<protein>
    <submittedName>
        <fullName evidence="1">Uncharacterized protein</fullName>
    </submittedName>
</protein>
<reference evidence="2" key="1">
    <citation type="submission" date="2017-02" db="EMBL/GenBank/DDBJ databases">
        <authorList>
            <person name="Tafer H."/>
            <person name="Lopandic K."/>
        </authorList>
    </citation>
    <scope>NUCLEOTIDE SEQUENCE [LARGE SCALE GENOMIC DNA]</scope>
    <source>
        <strain evidence="2">CBS 366.77</strain>
    </source>
</reference>
<comment type="caution">
    <text evidence="1">The sequence shown here is derived from an EMBL/GenBank/DDBJ whole genome shotgun (WGS) entry which is preliminary data.</text>
</comment>
<sequence length="97" mass="10757">MAAASDAVINADTSLRMDLVAGRTAFESRLLEMPTRREIDFSDTAVSHPHYHMIQRSSSREAYLIQVKGQVHQVSLCYPYPLLASYSKDGALLLSGE</sequence>
<accession>A0A3A3A431</accession>
<gene>
    <name evidence="1" type="ORF">PHISCL_01184</name>
</gene>
<evidence type="ECO:0000313" key="2">
    <source>
        <dbReference type="Proteomes" id="UP000266188"/>
    </source>
</evidence>
<proteinExistence type="predicted"/>
<keyword evidence="2" id="KW-1185">Reference proteome</keyword>
<name>A0A3A3A431_9EURO</name>
<organism evidence="1 2">
    <name type="scientific">Aspergillus sclerotialis</name>
    <dbReference type="NCBI Taxonomy" id="2070753"/>
    <lineage>
        <taxon>Eukaryota</taxon>
        <taxon>Fungi</taxon>
        <taxon>Dikarya</taxon>
        <taxon>Ascomycota</taxon>
        <taxon>Pezizomycotina</taxon>
        <taxon>Eurotiomycetes</taxon>
        <taxon>Eurotiomycetidae</taxon>
        <taxon>Eurotiales</taxon>
        <taxon>Aspergillaceae</taxon>
        <taxon>Aspergillus</taxon>
        <taxon>Aspergillus subgen. Polypaecilum</taxon>
    </lineage>
</organism>
<dbReference type="Proteomes" id="UP000266188">
    <property type="component" value="Unassembled WGS sequence"/>
</dbReference>
<dbReference type="AlphaFoldDB" id="A0A3A3A431"/>